<dbReference type="RefSeq" id="WP_067226993.1">
    <property type="nucleotide sequence ID" value="NZ_CP014145.1"/>
</dbReference>
<evidence type="ECO:0000256" key="2">
    <source>
        <dbReference type="SAM" id="Phobius"/>
    </source>
</evidence>
<dbReference type="KEGG" id="mvd:AWU67_04895"/>
<keyword evidence="2" id="KW-0812">Transmembrane</keyword>
<name>A0A0X8E0Z0_9MICO</name>
<dbReference type="Proteomes" id="UP000058305">
    <property type="component" value="Chromosome"/>
</dbReference>
<reference evidence="4" key="2">
    <citation type="submission" date="2016-01" db="EMBL/GenBank/DDBJ databases">
        <title>First complete genome sequence of a species in the genus Microterricola, an extremophilic cold active enzyme producing strain ERGS5:02 isolated from Sikkim Himalaya.</title>
        <authorList>
            <person name="Kumar R."/>
            <person name="Singh D."/>
            <person name="Swarnkar M.K."/>
        </authorList>
    </citation>
    <scope>NUCLEOTIDE SEQUENCE [LARGE SCALE GENOMIC DNA]</scope>
    <source>
        <strain evidence="4">ERGS5:02</strain>
    </source>
</reference>
<accession>A0A0X8E0Z0</accession>
<dbReference type="PIRSF" id="PIRSF010219">
    <property type="entry name" value="UCP010219"/>
    <property type="match status" value="1"/>
</dbReference>
<sequence>MSDQKDEQGDDRNSDGQHGGEPLEPVASFGSQLADAARKAGLGKLAEDERLSPRDMLGALGGIRGLAETIVPGLVFLVIFSFTQNLNWALGLSVALAAVFTLLRIVAKTPVMQAVAGLIGVVVSAALALWTGNGADNFVLGLITNAVYALVLLVSMLVRWPLIGLAAGYLMGDGLAWRQNKRRFQAMQLLTACWFGLFALRLVVQLPLYFANNVEGLAVTKLLMGVPLYALLLIVSWLIVRAVYPKATDAAARRP</sequence>
<dbReference type="EMBL" id="CP014145">
    <property type="protein sequence ID" value="AMB58299.1"/>
    <property type="molecule type" value="Genomic_DNA"/>
</dbReference>
<evidence type="ECO:0000313" key="3">
    <source>
        <dbReference type="EMBL" id="AMB58299.1"/>
    </source>
</evidence>
<feature type="transmembrane region" description="Helical" evidence="2">
    <location>
        <begin position="88"/>
        <end position="107"/>
    </location>
</feature>
<feature type="transmembrane region" description="Helical" evidence="2">
    <location>
        <begin position="57"/>
        <end position="82"/>
    </location>
</feature>
<evidence type="ECO:0000256" key="1">
    <source>
        <dbReference type="SAM" id="MobiDB-lite"/>
    </source>
</evidence>
<reference evidence="3 4" key="1">
    <citation type="journal article" date="2016" name="J. Biotechnol.">
        <title>First complete genome sequence of a species in the genus Microterricola, an extremophilic cold active enzyme producing bacterial strain ERGS5:02 isolated from Sikkim Himalaya.</title>
        <authorList>
            <person name="Himanshu"/>
            <person name="Swarnkar M.K."/>
            <person name="Singh D."/>
            <person name="Kumar R."/>
        </authorList>
    </citation>
    <scope>NUCLEOTIDE SEQUENCE [LARGE SCALE GENOMIC DNA]</scope>
    <source>
        <strain evidence="3 4">ERGS5:02</strain>
    </source>
</reference>
<feature type="transmembrane region" description="Helical" evidence="2">
    <location>
        <begin position="114"/>
        <end position="132"/>
    </location>
</feature>
<feature type="transmembrane region" description="Helical" evidence="2">
    <location>
        <begin position="189"/>
        <end position="210"/>
    </location>
</feature>
<protein>
    <recommendedName>
        <fullName evidence="5">DUF3159 domain-containing protein</fullName>
    </recommendedName>
</protein>
<organism evidence="3 4">
    <name type="scientific">Microterricola viridarii</name>
    <dbReference type="NCBI Taxonomy" id="412690"/>
    <lineage>
        <taxon>Bacteria</taxon>
        <taxon>Bacillati</taxon>
        <taxon>Actinomycetota</taxon>
        <taxon>Actinomycetes</taxon>
        <taxon>Micrococcales</taxon>
        <taxon>Microbacteriaceae</taxon>
        <taxon>Microterricola</taxon>
    </lineage>
</organism>
<keyword evidence="2" id="KW-1133">Transmembrane helix</keyword>
<dbReference type="AlphaFoldDB" id="A0A0X8E0Z0"/>
<feature type="compositionally biased region" description="Basic and acidic residues" evidence="1">
    <location>
        <begin position="1"/>
        <end position="15"/>
    </location>
</feature>
<evidence type="ECO:0000313" key="4">
    <source>
        <dbReference type="Proteomes" id="UP000058305"/>
    </source>
</evidence>
<gene>
    <name evidence="3" type="ORF">AWU67_04895</name>
</gene>
<dbReference type="InterPro" id="IPR016566">
    <property type="entry name" value="UCP010219"/>
</dbReference>
<keyword evidence="4" id="KW-1185">Reference proteome</keyword>
<dbReference type="Pfam" id="PF11361">
    <property type="entry name" value="DUF3159"/>
    <property type="match status" value="1"/>
</dbReference>
<keyword evidence="2" id="KW-0472">Membrane</keyword>
<proteinExistence type="predicted"/>
<feature type="transmembrane region" description="Helical" evidence="2">
    <location>
        <begin position="222"/>
        <end position="244"/>
    </location>
</feature>
<evidence type="ECO:0008006" key="5">
    <source>
        <dbReference type="Google" id="ProtNLM"/>
    </source>
</evidence>
<feature type="region of interest" description="Disordered" evidence="1">
    <location>
        <begin position="1"/>
        <end position="26"/>
    </location>
</feature>
<feature type="transmembrane region" description="Helical" evidence="2">
    <location>
        <begin position="138"/>
        <end position="168"/>
    </location>
</feature>